<evidence type="ECO:0000313" key="2">
    <source>
        <dbReference type="EMBL" id="EOY49852.1"/>
    </source>
</evidence>
<protein>
    <submittedName>
        <fullName evidence="2">Uncharacterized protein</fullName>
    </submittedName>
</protein>
<dbReference type="Proteomes" id="UP000014062">
    <property type="component" value="Chromosome"/>
</dbReference>
<reference evidence="3" key="1">
    <citation type="journal article" date="2013" name="Genome Biol. Evol.">
        <title>The genome sequence of Streptomyces lividans 66 reveals a novel tRNA-dependent peptide biosynthetic system within a metal-related genomic island.</title>
        <authorList>
            <person name="Cruz-Morales P."/>
            <person name="Vijgenboom E."/>
            <person name="Iruegas-Bocardo F."/>
            <person name="Girard G."/>
            <person name="Yanez-Guerra L.A."/>
            <person name="Ramos-Aboites H.E."/>
            <person name="Pernodet J.L."/>
            <person name="Anne J."/>
            <person name="van Wezel G.P."/>
            <person name="Barona-Gomez F."/>
        </authorList>
    </citation>
    <scope>NUCLEOTIDE SEQUENCE [LARGE SCALE GENOMIC DNA]</scope>
    <source>
        <strain evidence="3">1326</strain>
    </source>
</reference>
<proteinExistence type="predicted"/>
<feature type="region of interest" description="Disordered" evidence="1">
    <location>
        <begin position="1"/>
        <end position="34"/>
    </location>
</feature>
<feature type="region of interest" description="Disordered" evidence="1">
    <location>
        <begin position="257"/>
        <end position="285"/>
    </location>
</feature>
<gene>
    <name evidence="2" type="ORF">SLI_5144</name>
</gene>
<sequence length="450" mass="48325">MGAPAHHRHRGAHAAAGRVDAQRQQRPVRPAEGVEEPYAVHPAVGCAVPGPYRLLADGAPRLHRQRRVPVPDPQLPGRAAAPYLAAVDGGRQVEHLRGDRAPFLLVAVQERGRGVALQHRAQLPAQVVGVLDAGVQPLAARGGVHVRRVAGEEDPAVAETVGQGRPRPEVGDPADLGHVLGGDVRALRDDLADAVRGGVQVRALREPRHHLEVLGAGQGADGEQVDAVARREDVPVVAVQAADPDVRHQRRARVHGLAGHADAQRAAHRRPAAVRRDQVAGAHRPARGEVRGDALLVLRDTDDLVAEGDPAAQFREPRRQDLLRAPLRHHPRPVVRRVLARLGRVEHVVLADPLAVPPDHADRVGAAHRVERVDDAEVVEDLHGAGLEALAPRAREQLPGALQDQRVHAAPGQLDTEGETGGAGADDQYVRVRHIRARDMRIRDIHGNSP</sequence>
<feature type="region of interest" description="Disordered" evidence="1">
    <location>
        <begin position="404"/>
        <end position="427"/>
    </location>
</feature>
<feature type="compositionally biased region" description="Basic residues" evidence="1">
    <location>
        <begin position="1"/>
        <end position="12"/>
    </location>
</feature>
<dbReference type="AlphaFoldDB" id="A0A7U9DXR2"/>
<accession>A0A7U9DXR2</accession>
<evidence type="ECO:0000313" key="3">
    <source>
        <dbReference type="Proteomes" id="UP000014062"/>
    </source>
</evidence>
<organism evidence="2 3">
    <name type="scientific">Streptomyces lividans 1326</name>
    <dbReference type="NCBI Taxonomy" id="1200984"/>
    <lineage>
        <taxon>Bacteria</taxon>
        <taxon>Bacillati</taxon>
        <taxon>Actinomycetota</taxon>
        <taxon>Actinomycetes</taxon>
        <taxon>Kitasatosporales</taxon>
        <taxon>Streptomycetaceae</taxon>
        <taxon>Streptomyces</taxon>
    </lineage>
</organism>
<dbReference type="EMBL" id="CM001889">
    <property type="protein sequence ID" value="EOY49852.1"/>
    <property type="molecule type" value="Genomic_DNA"/>
</dbReference>
<name>A0A7U9DXR2_STRLI</name>
<evidence type="ECO:0000256" key="1">
    <source>
        <dbReference type="SAM" id="MobiDB-lite"/>
    </source>
</evidence>